<evidence type="ECO:0000256" key="1">
    <source>
        <dbReference type="SAM" id="MobiDB-lite"/>
    </source>
</evidence>
<dbReference type="RefSeq" id="WP_177139445.1">
    <property type="nucleotide sequence ID" value="NZ_VYGV01000028.1"/>
</dbReference>
<dbReference type="InterPro" id="IPR000073">
    <property type="entry name" value="AB_hydrolase_1"/>
</dbReference>
<dbReference type="EMBL" id="VYGV01000028">
    <property type="protein sequence ID" value="NWF48678.1"/>
    <property type="molecule type" value="Genomic_DNA"/>
</dbReference>
<dbReference type="Pfam" id="PF00561">
    <property type="entry name" value="Abhydrolase_1"/>
    <property type="match status" value="1"/>
</dbReference>
<dbReference type="SUPFAM" id="SSF53474">
    <property type="entry name" value="alpha/beta-Hydrolases"/>
    <property type="match status" value="1"/>
</dbReference>
<dbReference type="PANTHER" id="PTHR43798">
    <property type="entry name" value="MONOACYLGLYCEROL LIPASE"/>
    <property type="match status" value="1"/>
</dbReference>
<dbReference type="Proteomes" id="UP000545507">
    <property type="component" value="Unassembled WGS sequence"/>
</dbReference>
<proteinExistence type="predicted"/>
<protein>
    <submittedName>
        <fullName evidence="3">Alpha/beta hydrolase</fullName>
    </submittedName>
</protein>
<dbReference type="GO" id="GO:0016020">
    <property type="term" value="C:membrane"/>
    <property type="evidence" value="ECO:0007669"/>
    <property type="project" value="TreeGrafter"/>
</dbReference>
<gene>
    <name evidence="3" type="ORF">F3K02_25955</name>
</gene>
<dbReference type="InterPro" id="IPR050266">
    <property type="entry name" value="AB_hydrolase_sf"/>
</dbReference>
<dbReference type="GO" id="GO:0016787">
    <property type="term" value="F:hydrolase activity"/>
    <property type="evidence" value="ECO:0007669"/>
    <property type="project" value="UniProtKB-KW"/>
</dbReference>
<dbReference type="Gene3D" id="3.40.50.1820">
    <property type="entry name" value="alpha/beta hydrolase"/>
    <property type="match status" value="1"/>
</dbReference>
<keyword evidence="4" id="KW-1185">Reference proteome</keyword>
<keyword evidence="3" id="KW-0378">Hydrolase</keyword>
<dbReference type="PANTHER" id="PTHR43798:SF33">
    <property type="entry name" value="HYDROLASE, PUTATIVE (AFU_ORTHOLOGUE AFUA_2G14860)-RELATED"/>
    <property type="match status" value="1"/>
</dbReference>
<comment type="caution">
    <text evidence="3">The sequence shown here is derived from an EMBL/GenBank/DDBJ whole genome shotgun (WGS) entry which is preliminary data.</text>
</comment>
<name>A0A7Y8H2X7_9BURK</name>
<evidence type="ECO:0000259" key="2">
    <source>
        <dbReference type="Pfam" id="PF00561"/>
    </source>
</evidence>
<evidence type="ECO:0000313" key="3">
    <source>
        <dbReference type="EMBL" id="NWF48678.1"/>
    </source>
</evidence>
<feature type="domain" description="AB hydrolase-1" evidence="2">
    <location>
        <begin position="45"/>
        <end position="273"/>
    </location>
</feature>
<reference evidence="3 4" key="1">
    <citation type="submission" date="2019-09" db="EMBL/GenBank/DDBJ databases">
        <title>Hydrogenophaga aromatica sp. nov., isolated from a para-xylene-degrading enrichment culture.</title>
        <authorList>
            <person name="Tancsics A."/>
            <person name="Banerjee S."/>
        </authorList>
    </citation>
    <scope>NUCLEOTIDE SEQUENCE [LARGE SCALE GENOMIC DNA]</scope>
    <source>
        <strain evidence="3 4">D2P1</strain>
    </source>
</reference>
<dbReference type="AlphaFoldDB" id="A0A7Y8H2X7"/>
<accession>A0A7Y8H2X7</accession>
<sequence length="291" mass="31595">MASEVQNGVRAVALAQMAALEADCERIVQPILGQHMVWRRVGHGPPLVLLHGGHGCWLHWARVIPVLSSSFSLWMPDMPGYGESTLTPTGGLDELVAQLRHSLDALLGADTPIRLAGFSFGGLVSALLAAQRGHVERMVLVGPAGHGGRRRQNTSSLPWRDLDPDRDPGQWAQRMRQNLLAQMLHSEAAVDALAMEIQWRGCLNTRFRSKPFSRSAALVPALSRYPGEVLTIWAEHDVTAAPHEMTDGASPDGAARKRLIVGGAGHWLMHERPAKTASLMKSGFDGWLSTG</sequence>
<feature type="region of interest" description="Disordered" evidence="1">
    <location>
        <begin position="144"/>
        <end position="168"/>
    </location>
</feature>
<dbReference type="InterPro" id="IPR029058">
    <property type="entry name" value="AB_hydrolase_fold"/>
</dbReference>
<evidence type="ECO:0000313" key="4">
    <source>
        <dbReference type="Proteomes" id="UP000545507"/>
    </source>
</evidence>
<organism evidence="3 4">
    <name type="scientific">Hydrogenophaga aromaticivorans</name>
    <dbReference type="NCBI Taxonomy" id="2610898"/>
    <lineage>
        <taxon>Bacteria</taxon>
        <taxon>Pseudomonadati</taxon>
        <taxon>Pseudomonadota</taxon>
        <taxon>Betaproteobacteria</taxon>
        <taxon>Burkholderiales</taxon>
        <taxon>Comamonadaceae</taxon>
        <taxon>Hydrogenophaga</taxon>
    </lineage>
</organism>